<keyword evidence="3 10" id="KW-1134">Transmembrane beta strand</keyword>
<dbReference type="PROSITE" id="PS52016">
    <property type="entry name" value="TONB_DEPENDENT_REC_3"/>
    <property type="match status" value="1"/>
</dbReference>
<dbReference type="InterPro" id="IPR037066">
    <property type="entry name" value="Plug_dom_sf"/>
</dbReference>
<gene>
    <name evidence="15" type="ORF">FPZ43_11750</name>
</gene>
<comment type="similarity">
    <text evidence="10 11">Belongs to the TonB-dependent receptor family.</text>
</comment>
<feature type="domain" description="TonB-dependent receptor-like beta-barrel" evidence="13">
    <location>
        <begin position="314"/>
        <end position="708"/>
    </location>
</feature>
<keyword evidence="9 10" id="KW-0998">Cell outer membrane</keyword>
<keyword evidence="5 12" id="KW-0732">Signal</keyword>
<comment type="caution">
    <text evidence="15">The sequence shown here is derived from an EMBL/GenBank/DDBJ whole genome shotgun (WGS) entry which is preliminary data.</text>
</comment>
<dbReference type="Pfam" id="PF13715">
    <property type="entry name" value="CarbopepD_reg_2"/>
    <property type="match status" value="1"/>
</dbReference>
<evidence type="ECO:0000256" key="6">
    <source>
        <dbReference type="ARBA" id="ARBA00023077"/>
    </source>
</evidence>
<dbReference type="GO" id="GO:0009279">
    <property type="term" value="C:cell outer membrane"/>
    <property type="evidence" value="ECO:0007669"/>
    <property type="project" value="UniProtKB-SubCell"/>
</dbReference>
<accession>A0A563UC29</accession>
<protein>
    <submittedName>
        <fullName evidence="15">TonB-dependent receptor</fullName>
    </submittedName>
</protein>
<evidence type="ECO:0000256" key="11">
    <source>
        <dbReference type="RuleBase" id="RU003357"/>
    </source>
</evidence>
<evidence type="ECO:0000256" key="7">
    <source>
        <dbReference type="ARBA" id="ARBA00023136"/>
    </source>
</evidence>
<dbReference type="Pfam" id="PF00593">
    <property type="entry name" value="TonB_dep_Rec_b-barrel"/>
    <property type="match status" value="1"/>
</dbReference>
<keyword evidence="8 15" id="KW-0675">Receptor</keyword>
<dbReference type="InterPro" id="IPR036942">
    <property type="entry name" value="Beta-barrel_TonB_sf"/>
</dbReference>
<evidence type="ECO:0000259" key="13">
    <source>
        <dbReference type="Pfam" id="PF00593"/>
    </source>
</evidence>
<dbReference type="Gene3D" id="2.170.130.10">
    <property type="entry name" value="TonB-dependent receptor, plug domain"/>
    <property type="match status" value="1"/>
</dbReference>
<dbReference type="InterPro" id="IPR013784">
    <property type="entry name" value="Carb-bd-like_fold"/>
</dbReference>
<evidence type="ECO:0000313" key="15">
    <source>
        <dbReference type="EMBL" id="TWR28932.1"/>
    </source>
</evidence>
<reference evidence="15 16" key="1">
    <citation type="submission" date="2019-07" db="EMBL/GenBank/DDBJ databases">
        <authorList>
            <person name="Kim J."/>
        </authorList>
    </citation>
    <scope>NUCLEOTIDE SEQUENCE [LARGE SCALE GENOMIC DNA]</scope>
    <source>
        <strain evidence="16">dk17</strain>
    </source>
</reference>
<evidence type="ECO:0000256" key="9">
    <source>
        <dbReference type="ARBA" id="ARBA00023237"/>
    </source>
</evidence>
<dbReference type="SUPFAM" id="SSF49452">
    <property type="entry name" value="Starch-binding domain-like"/>
    <property type="match status" value="1"/>
</dbReference>
<dbReference type="Pfam" id="PF07715">
    <property type="entry name" value="Plug"/>
    <property type="match status" value="1"/>
</dbReference>
<keyword evidence="2 10" id="KW-0813">Transport</keyword>
<dbReference type="EMBL" id="VOEJ01000005">
    <property type="protein sequence ID" value="TWR28932.1"/>
    <property type="molecule type" value="Genomic_DNA"/>
</dbReference>
<dbReference type="GO" id="GO:0015344">
    <property type="term" value="F:siderophore uptake transmembrane transporter activity"/>
    <property type="evidence" value="ECO:0007669"/>
    <property type="project" value="TreeGrafter"/>
</dbReference>
<comment type="subcellular location">
    <subcellularLocation>
        <location evidence="1 10">Cell outer membrane</location>
        <topology evidence="1 10">Multi-pass membrane protein</topology>
    </subcellularLocation>
</comment>
<keyword evidence="6 11" id="KW-0798">TonB box</keyword>
<dbReference type="PANTHER" id="PTHR30069">
    <property type="entry name" value="TONB-DEPENDENT OUTER MEMBRANE RECEPTOR"/>
    <property type="match status" value="1"/>
</dbReference>
<evidence type="ECO:0000256" key="2">
    <source>
        <dbReference type="ARBA" id="ARBA00022448"/>
    </source>
</evidence>
<dbReference type="AlphaFoldDB" id="A0A563UC29"/>
<keyword evidence="7 10" id="KW-0472">Membrane</keyword>
<dbReference type="RefSeq" id="WP_146382118.1">
    <property type="nucleotide sequence ID" value="NZ_VOEJ01000005.1"/>
</dbReference>
<keyword evidence="16" id="KW-1185">Reference proteome</keyword>
<evidence type="ECO:0000256" key="5">
    <source>
        <dbReference type="ARBA" id="ARBA00022729"/>
    </source>
</evidence>
<feature type="signal peptide" evidence="12">
    <location>
        <begin position="1"/>
        <end position="21"/>
    </location>
</feature>
<dbReference type="InterPro" id="IPR000531">
    <property type="entry name" value="Beta-barrel_TonB"/>
</dbReference>
<dbReference type="PANTHER" id="PTHR30069:SF29">
    <property type="entry name" value="HEMOGLOBIN AND HEMOGLOBIN-HAPTOGLOBIN-BINDING PROTEIN 1-RELATED"/>
    <property type="match status" value="1"/>
</dbReference>
<dbReference type="OrthoDB" id="9764669at2"/>
<evidence type="ECO:0000256" key="4">
    <source>
        <dbReference type="ARBA" id="ARBA00022692"/>
    </source>
</evidence>
<sequence>MIKCVYSVTIYLLIISTTLLAQKTTSSLQGRVLTIDGKGAAGVTVSIPGTNYGASTDANGRYIINIKPGSYTLQFKAMGMTTNQQQVTIAAGKVTQLADVTLEVSSIQLKDVVVTGQYAPQSLKNSVYLVRTITAEQIKMRNPAKVQDVLTDQLGFRFSNDLTLGTTDITLMGISGQRVKILLDGVPLLDRGDTRESLNQVDVNSIDHIEIVEGPMSVSYGTDALGGVINLITKKGSGGESLRLVARVQEETAGKEYQPFNGSGTHLENVGINWEHKGWQSAGNFTRNFFDGARLGWMPKEQYLGDAVLGYLTNSLHVWYRVDGTDETLYKEGTPTAENTRTDVRYLTTRWMHQLQAEWQVNDRLSINGAASYTDYSRRTQTTNTNLATGDVRLTLGTGEQDKAIFDTKFFRSTAQYKLSEKVSLQPGIEVSLTGSSGARISGKPTINDYAFFLSSEIVLGPVSLRPGARFNKNSVYDAPPIIPSLNTKVKLSDDVDLRLSYARGFRSPALRELYFNFFDASHSIRGNENLKAEYSNSFNGSLAWRVMNSGPLTIRSSIGGFYNQFKNLITTGYDAADPSVMTYINVDKSKTTGGTFENTLNYKNLTAKLGFSYTGIYNRMQQEDSTLPGFTWYPEVNSNIMYHFTGIKTDVSLFYKYNGKLPVYELSAVNGVTTIRRAERAAFSTADLTINKVINKSFTVAGGVRNLFNVTTVNNTSTDVGGAHSTGGPVPLGYGRSYFLGITYQFSKY</sequence>
<evidence type="ECO:0000256" key="8">
    <source>
        <dbReference type="ARBA" id="ARBA00023170"/>
    </source>
</evidence>
<feature type="chain" id="PRO_5022212766" evidence="12">
    <location>
        <begin position="22"/>
        <end position="750"/>
    </location>
</feature>
<evidence type="ECO:0000256" key="10">
    <source>
        <dbReference type="PROSITE-ProRule" id="PRU01360"/>
    </source>
</evidence>
<evidence type="ECO:0000259" key="14">
    <source>
        <dbReference type="Pfam" id="PF07715"/>
    </source>
</evidence>
<dbReference type="Gene3D" id="2.40.170.20">
    <property type="entry name" value="TonB-dependent receptor, beta-barrel domain"/>
    <property type="match status" value="1"/>
</dbReference>
<evidence type="ECO:0000256" key="3">
    <source>
        <dbReference type="ARBA" id="ARBA00022452"/>
    </source>
</evidence>
<dbReference type="Gene3D" id="2.60.40.1120">
    <property type="entry name" value="Carboxypeptidase-like, regulatory domain"/>
    <property type="match status" value="1"/>
</dbReference>
<proteinExistence type="inferred from homology"/>
<dbReference type="GO" id="GO:0044718">
    <property type="term" value="P:siderophore transmembrane transport"/>
    <property type="evidence" value="ECO:0007669"/>
    <property type="project" value="TreeGrafter"/>
</dbReference>
<name>A0A563UC29_9SPHI</name>
<organism evidence="15 16">
    <name type="scientific">Mucilaginibacter pallidiroseus</name>
    <dbReference type="NCBI Taxonomy" id="2599295"/>
    <lineage>
        <taxon>Bacteria</taxon>
        <taxon>Pseudomonadati</taxon>
        <taxon>Bacteroidota</taxon>
        <taxon>Sphingobacteriia</taxon>
        <taxon>Sphingobacteriales</taxon>
        <taxon>Sphingobacteriaceae</taxon>
        <taxon>Mucilaginibacter</taxon>
    </lineage>
</organism>
<evidence type="ECO:0000256" key="1">
    <source>
        <dbReference type="ARBA" id="ARBA00004571"/>
    </source>
</evidence>
<dbReference type="CDD" id="cd01347">
    <property type="entry name" value="ligand_gated_channel"/>
    <property type="match status" value="1"/>
</dbReference>
<dbReference type="GO" id="GO:0030246">
    <property type="term" value="F:carbohydrate binding"/>
    <property type="evidence" value="ECO:0007669"/>
    <property type="project" value="InterPro"/>
</dbReference>
<evidence type="ECO:0000256" key="12">
    <source>
        <dbReference type="SAM" id="SignalP"/>
    </source>
</evidence>
<evidence type="ECO:0000313" key="16">
    <source>
        <dbReference type="Proteomes" id="UP000320042"/>
    </source>
</evidence>
<keyword evidence="4 10" id="KW-0812">Transmembrane</keyword>
<dbReference type="SUPFAM" id="SSF56935">
    <property type="entry name" value="Porins"/>
    <property type="match status" value="1"/>
</dbReference>
<dbReference type="InterPro" id="IPR012910">
    <property type="entry name" value="Plug_dom"/>
</dbReference>
<feature type="domain" description="TonB-dependent receptor plug" evidence="14">
    <location>
        <begin position="127"/>
        <end position="228"/>
    </location>
</feature>
<dbReference type="Proteomes" id="UP000320042">
    <property type="component" value="Unassembled WGS sequence"/>
</dbReference>
<dbReference type="InterPro" id="IPR039426">
    <property type="entry name" value="TonB-dep_rcpt-like"/>
</dbReference>